<keyword evidence="11" id="KW-0961">Cell wall biogenesis/degradation</keyword>
<dbReference type="PROSITE" id="PS51257">
    <property type="entry name" value="PROKAR_LIPOPROTEIN"/>
    <property type="match status" value="1"/>
</dbReference>
<dbReference type="Pfam" id="PF00768">
    <property type="entry name" value="Peptidase_S11"/>
    <property type="match status" value="1"/>
</dbReference>
<evidence type="ECO:0000313" key="16">
    <source>
        <dbReference type="EMBL" id="MBM6876683.1"/>
    </source>
</evidence>
<sequence length="384" mass="41539">MKRLWICLGIILLLACPVYGAEPQVAARGAALVDGETGRVLWEYHGDKPMEMASTTKIMTAIMVLEKCGMEEVVTISKNAAAQPDVQMGLKEGEQWYVGDLLRAMMLKSYNDAAVALAEHVSGSAEAFCMEMTARAKSLGAEDTVFGSPNGLDSSLSLEQHHTTAADLGILTAYALKNPVFREIIQLPSHTFSDVTGKLCHTAVNTDRFLQMYDGAIGVKTGYTNKAGNCFVGAAQREDTLLVAVVLGCGWGAEGREQKWKDARVLLDYGYEYFEHHPVTEEEQVCGTVAVTRSAMGEVPLVTAESFSGIFSAEELEKMEKTVAAPLSVEAPVERGMELGTLEISLGGETLARVPLLAGADAPSYTFGQWMKVLPGQWRSLSRN</sequence>
<evidence type="ECO:0000256" key="8">
    <source>
        <dbReference type="ARBA" id="ARBA00022801"/>
    </source>
</evidence>
<evidence type="ECO:0000256" key="13">
    <source>
        <dbReference type="RuleBase" id="RU004016"/>
    </source>
</evidence>
<feature type="domain" description="Peptidase S11 D-Ala-D-Ala carboxypeptidase A C-terminal" evidence="15">
    <location>
        <begin position="274"/>
        <end position="364"/>
    </location>
</feature>
<evidence type="ECO:0000256" key="9">
    <source>
        <dbReference type="ARBA" id="ARBA00022960"/>
    </source>
</evidence>
<reference evidence="16 17" key="1">
    <citation type="journal article" date="2021" name="Sci. Rep.">
        <title>The distribution of antibiotic resistance genes in chicken gut microbiota commensals.</title>
        <authorList>
            <person name="Juricova H."/>
            <person name="Matiasovicova J."/>
            <person name="Kubasova T."/>
            <person name="Cejkova D."/>
            <person name="Rychlik I."/>
        </authorList>
    </citation>
    <scope>NUCLEOTIDE SEQUENCE [LARGE SCALE GENOMIC DNA]</scope>
    <source>
        <strain evidence="16 17">An431b</strain>
    </source>
</reference>
<keyword evidence="7 14" id="KW-0732">Signal</keyword>
<dbReference type="Pfam" id="PF07943">
    <property type="entry name" value="PBP5_C"/>
    <property type="match status" value="1"/>
</dbReference>
<evidence type="ECO:0000256" key="14">
    <source>
        <dbReference type="SAM" id="SignalP"/>
    </source>
</evidence>
<evidence type="ECO:0000256" key="2">
    <source>
        <dbReference type="ARBA" id="ARBA00004752"/>
    </source>
</evidence>
<dbReference type="EMBL" id="JACSNV010000001">
    <property type="protein sequence ID" value="MBM6876683.1"/>
    <property type="molecule type" value="Genomic_DNA"/>
</dbReference>
<dbReference type="SMART" id="SM00936">
    <property type="entry name" value="PBP5_C"/>
    <property type="match status" value="1"/>
</dbReference>
<comment type="pathway">
    <text evidence="2">Cell wall biogenesis; peptidoglycan biosynthesis.</text>
</comment>
<evidence type="ECO:0000256" key="12">
    <source>
        <dbReference type="ARBA" id="ARBA00034000"/>
    </source>
</evidence>
<keyword evidence="5 16" id="KW-0121">Carboxypeptidase</keyword>
<keyword evidence="9" id="KW-0133">Cell shape</keyword>
<feature type="signal peptide" evidence="14">
    <location>
        <begin position="1"/>
        <end position="20"/>
    </location>
</feature>
<evidence type="ECO:0000256" key="6">
    <source>
        <dbReference type="ARBA" id="ARBA00022670"/>
    </source>
</evidence>
<dbReference type="InterPro" id="IPR037167">
    <property type="entry name" value="Peptidase_S11_C_sf"/>
</dbReference>
<dbReference type="Gene3D" id="2.60.410.10">
    <property type="entry name" value="D-Ala-D-Ala carboxypeptidase, C-terminal domain"/>
    <property type="match status" value="1"/>
</dbReference>
<comment type="catalytic activity">
    <reaction evidence="12">
        <text>Preferential cleavage: (Ac)2-L-Lys-D-Ala-|-D-Ala. Also transpeptidation of peptidyl-alanyl moieties that are N-acyl substituents of D-alanine.</text>
        <dbReference type="EC" id="3.4.16.4"/>
    </reaction>
</comment>
<dbReference type="InterPro" id="IPR012907">
    <property type="entry name" value="Peptidase_S11_C"/>
</dbReference>
<gene>
    <name evidence="16" type="ORF">H9X83_00710</name>
</gene>
<keyword evidence="17" id="KW-1185">Reference proteome</keyword>
<dbReference type="SUPFAM" id="SSF69189">
    <property type="entry name" value="Penicillin-binding protein associated domain"/>
    <property type="match status" value="1"/>
</dbReference>
<dbReference type="InterPro" id="IPR001967">
    <property type="entry name" value="Peptidase_S11_N"/>
</dbReference>
<dbReference type="PANTHER" id="PTHR21581:SF33">
    <property type="entry name" value="D-ALANYL-D-ALANINE CARBOXYPEPTIDASE DACB"/>
    <property type="match status" value="1"/>
</dbReference>
<protein>
    <recommendedName>
        <fullName evidence="4">serine-type D-Ala-D-Ala carboxypeptidase</fullName>
        <ecNumber evidence="4">3.4.16.4</ecNumber>
    </recommendedName>
</protein>
<dbReference type="RefSeq" id="WP_205132405.1">
    <property type="nucleotide sequence ID" value="NZ_JACSNT010000001.1"/>
</dbReference>
<proteinExistence type="inferred from homology"/>
<dbReference type="InterPro" id="IPR018044">
    <property type="entry name" value="Peptidase_S11"/>
</dbReference>
<name>A0ABS2G7Y9_9FIRM</name>
<evidence type="ECO:0000313" key="17">
    <source>
        <dbReference type="Proteomes" id="UP000729290"/>
    </source>
</evidence>
<organism evidence="16 17">
    <name type="scientific">Anaerotignum lactatifermentans</name>
    <dbReference type="NCBI Taxonomy" id="160404"/>
    <lineage>
        <taxon>Bacteria</taxon>
        <taxon>Bacillati</taxon>
        <taxon>Bacillota</taxon>
        <taxon>Clostridia</taxon>
        <taxon>Lachnospirales</taxon>
        <taxon>Anaerotignaceae</taxon>
        <taxon>Anaerotignum</taxon>
    </lineage>
</organism>
<keyword evidence="10" id="KW-0573">Peptidoglycan synthesis</keyword>
<evidence type="ECO:0000256" key="11">
    <source>
        <dbReference type="ARBA" id="ARBA00023316"/>
    </source>
</evidence>
<evidence type="ECO:0000256" key="10">
    <source>
        <dbReference type="ARBA" id="ARBA00022984"/>
    </source>
</evidence>
<evidence type="ECO:0000259" key="15">
    <source>
        <dbReference type="SMART" id="SM00936"/>
    </source>
</evidence>
<evidence type="ECO:0000256" key="1">
    <source>
        <dbReference type="ARBA" id="ARBA00003217"/>
    </source>
</evidence>
<dbReference type="GO" id="GO:0004180">
    <property type="term" value="F:carboxypeptidase activity"/>
    <property type="evidence" value="ECO:0007669"/>
    <property type="project" value="UniProtKB-KW"/>
</dbReference>
<comment type="function">
    <text evidence="1">Removes C-terminal D-alanyl residues from sugar-peptide cell wall precursors.</text>
</comment>
<evidence type="ECO:0000256" key="4">
    <source>
        <dbReference type="ARBA" id="ARBA00012448"/>
    </source>
</evidence>
<comment type="caution">
    <text evidence="16">The sequence shown here is derived from an EMBL/GenBank/DDBJ whole genome shotgun (WGS) entry which is preliminary data.</text>
</comment>
<dbReference type="Proteomes" id="UP000729290">
    <property type="component" value="Unassembled WGS sequence"/>
</dbReference>
<feature type="chain" id="PRO_5045794810" description="serine-type D-Ala-D-Ala carboxypeptidase" evidence="14">
    <location>
        <begin position="21"/>
        <end position="384"/>
    </location>
</feature>
<evidence type="ECO:0000256" key="7">
    <source>
        <dbReference type="ARBA" id="ARBA00022729"/>
    </source>
</evidence>
<dbReference type="Gene3D" id="3.40.710.10">
    <property type="entry name" value="DD-peptidase/beta-lactamase superfamily"/>
    <property type="match status" value="1"/>
</dbReference>
<dbReference type="SUPFAM" id="SSF56601">
    <property type="entry name" value="beta-lactamase/transpeptidase-like"/>
    <property type="match status" value="1"/>
</dbReference>
<evidence type="ECO:0000256" key="5">
    <source>
        <dbReference type="ARBA" id="ARBA00022645"/>
    </source>
</evidence>
<dbReference type="InterPro" id="IPR015956">
    <property type="entry name" value="Peniciliin-bd_prot_C_sf"/>
</dbReference>
<evidence type="ECO:0000256" key="3">
    <source>
        <dbReference type="ARBA" id="ARBA00007164"/>
    </source>
</evidence>
<dbReference type="PANTHER" id="PTHR21581">
    <property type="entry name" value="D-ALANYL-D-ALANINE CARBOXYPEPTIDASE"/>
    <property type="match status" value="1"/>
</dbReference>
<keyword evidence="6" id="KW-0645">Protease</keyword>
<dbReference type="EC" id="3.4.16.4" evidence="4"/>
<dbReference type="PRINTS" id="PR00725">
    <property type="entry name" value="DADACBPTASE1"/>
</dbReference>
<keyword evidence="8" id="KW-0378">Hydrolase</keyword>
<accession>A0ABS2G7Y9</accession>
<dbReference type="InterPro" id="IPR012338">
    <property type="entry name" value="Beta-lactam/transpept-like"/>
</dbReference>
<comment type="similarity">
    <text evidence="3 13">Belongs to the peptidase S11 family.</text>
</comment>